<keyword evidence="5 10" id="KW-0408">Iron</keyword>
<gene>
    <name evidence="11" type="ORF">TMS3_0104755</name>
</gene>
<dbReference type="AlphaFoldDB" id="A0A0A1YQR0"/>
<dbReference type="SUPFAM" id="SSF52833">
    <property type="entry name" value="Thioredoxin-like"/>
    <property type="match status" value="1"/>
</dbReference>
<dbReference type="GO" id="GO:0016491">
    <property type="term" value="F:oxidoreductase activity"/>
    <property type="evidence" value="ECO:0007669"/>
    <property type="project" value="InterPro"/>
</dbReference>
<dbReference type="Pfam" id="PF01257">
    <property type="entry name" value="2Fe-2S_thioredx"/>
    <property type="match status" value="1"/>
</dbReference>
<dbReference type="PANTHER" id="PTHR43342">
    <property type="entry name" value="NADH-QUINONE OXIDOREDUCTASE, E SUBUNIT"/>
    <property type="match status" value="1"/>
</dbReference>
<proteinExistence type="inferred from homology"/>
<feature type="binding site" evidence="10">
    <location>
        <position position="132"/>
    </location>
    <ligand>
        <name>[2Fe-2S] cluster</name>
        <dbReference type="ChEBI" id="CHEBI:190135"/>
    </ligand>
</feature>
<evidence type="ECO:0000313" key="12">
    <source>
        <dbReference type="Proteomes" id="UP000030063"/>
    </source>
</evidence>
<evidence type="ECO:0000256" key="7">
    <source>
        <dbReference type="ARBA" id="ARBA00031580"/>
    </source>
</evidence>
<comment type="similarity">
    <text evidence="1">Belongs to the complex I 24 kDa subunit family.</text>
</comment>
<evidence type="ECO:0000256" key="5">
    <source>
        <dbReference type="ARBA" id="ARBA00023004"/>
    </source>
</evidence>
<dbReference type="OrthoDB" id="9807941at2"/>
<keyword evidence="4 10" id="KW-0479">Metal-binding</keyword>
<dbReference type="PIRSF" id="PIRSF000216">
    <property type="entry name" value="NADH_DH_24kDa"/>
    <property type="match status" value="1"/>
</dbReference>
<dbReference type="PANTHER" id="PTHR43342:SF1">
    <property type="entry name" value="BIFURCATING [FEFE] HYDROGENASE GAMMA SUBUNIT"/>
    <property type="match status" value="1"/>
</dbReference>
<dbReference type="Gene3D" id="1.10.10.1590">
    <property type="entry name" value="NADH-quinone oxidoreductase subunit E"/>
    <property type="match status" value="1"/>
</dbReference>
<keyword evidence="6 10" id="KW-0411">Iron-sulfur</keyword>
<feature type="binding site" evidence="10">
    <location>
        <position position="128"/>
    </location>
    <ligand>
        <name>[2Fe-2S] cluster</name>
        <dbReference type="ChEBI" id="CHEBI:190135"/>
    </ligand>
</feature>
<dbReference type="Proteomes" id="UP000030063">
    <property type="component" value="Unassembled WGS sequence"/>
</dbReference>
<reference evidence="11 12" key="1">
    <citation type="journal article" date="2014" name="Genome Announc.">
        <title>Draft Genome Sequence of Petroleum Oil-Degrading Marine Bacterium Pseudomonas taeanensis Strain MS-3, Isolated from a Crude Oil-Contaminated Seashore.</title>
        <authorList>
            <person name="Lee S.Y."/>
            <person name="Kim S.H."/>
            <person name="Lee D.G."/>
            <person name="Shin S."/>
            <person name="Yun S.H."/>
            <person name="Choi C.W."/>
            <person name="Chung Y.H."/>
            <person name="Choi J.S."/>
            <person name="Kahng H.Y."/>
            <person name="Kim S.I."/>
        </authorList>
    </citation>
    <scope>NUCLEOTIDE SEQUENCE [LARGE SCALE GENOMIC DNA]</scope>
    <source>
        <strain evidence="11 12">MS-3</strain>
    </source>
</reference>
<dbReference type="InterPro" id="IPR028431">
    <property type="entry name" value="NADP_DH_HndA-like"/>
</dbReference>
<comment type="cofactor">
    <cofactor evidence="10">
        <name>[2Fe-2S] cluster</name>
        <dbReference type="ChEBI" id="CHEBI:190135"/>
    </cofactor>
    <text evidence="10">Binds 1 [2Fe-2S] cluster.</text>
</comment>
<protein>
    <recommendedName>
        <fullName evidence="2">NADH-quinone oxidoreductase subunit E</fullName>
    </recommendedName>
    <alternativeName>
        <fullName evidence="7">NADH dehydrogenase I subunit E</fullName>
    </alternativeName>
    <alternativeName>
        <fullName evidence="8">NDH-1 subunit E</fullName>
    </alternativeName>
</protein>
<dbReference type="Gene3D" id="3.40.30.10">
    <property type="entry name" value="Glutaredoxin"/>
    <property type="match status" value="1"/>
</dbReference>
<dbReference type="GO" id="GO:0051537">
    <property type="term" value="F:2 iron, 2 sulfur cluster binding"/>
    <property type="evidence" value="ECO:0007669"/>
    <property type="project" value="UniProtKB-KW"/>
</dbReference>
<feature type="binding site" evidence="10">
    <location>
        <position position="92"/>
    </location>
    <ligand>
        <name>[2Fe-2S] cluster</name>
        <dbReference type="ChEBI" id="CHEBI:190135"/>
    </ligand>
</feature>
<comment type="cofactor">
    <cofactor evidence="9">
        <name>[2Fe-2S] cluster</name>
        <dbReference type="ChEBI" id="CHEBI:190135"/>
    </cofactor>
</comment>
<evidence type="ECO:0000256" key="1">
    <source>
        <dbReference type="ARBA" id="ARBA00010643"/>
    </source>
</evidence>
<feature type="binding site" evidence="10">
    <location>
        <position position="87"/>
    </location>
    <ligand>
        <name>[2Fe-2S] cluster</name>
        <dbReference type="ChEBI" id="CHEBI:190135"/>
    </ligand>
</feature>
<name>A0A0A1YQR0_9PSED</name>
<evidence type="ECO:0000256" key="4">
    <source>
        <dbReference type="ARBA" id="ARBA00022723"/>
    </source>
</evidence>
<dbReference type="InterPro" id="IPR041921">
    <property type="entry name" value="NuoE_N"/>
</dbReference>
<comment type="caution">
    <text evidence="11">The sequence shown here is derived from an EMBL/GenBank/DDBJ whole genome shotgun (WGS) entry which is preliminary data.</text>
</comment>
<sequence>MATLPQRFDPEQCQAVTREVLAAHRDQPGALLPILHDIQDRLGAVPPEMLPLIAEDLCLSRAEVHGVVSFYHDFRASPPGRQHLKLCQAEACQSMGVKALTAELQSKLGLELGETREDGSLTFEAVYCLGNCACAPNAMLNGELHGRVDAEGLLALLAEQETQA</sequence>
<organism evidence="11 12">
    <name type="scientific">Pseudomonas taeanensis MS-3</name>
    <dbReference type="NCBI Taxonomy" id="1395571"/>
    <lineage>
        <taxon>Bacteria</taxon>
        <taxon>Pseudomonadati</taxon>
        <taxon>Pseudomonadota</taxon>
        <taxon>Gammaproteobacteria</taxon>
        <taxon>Pseudomonadales</taxon>
        <taxon>Pseudomonadaceae</taxon>
        <taxon>Pseudomonas</taxon>
    </lineage>
</organism>
<dbReference type="PROSITE" id="PS01099">
    <property type="entry name" value="COMPLEX1_24K"/>
    <property type="match status" value="1"/>
</dbReference>
<dbReference type="GO" id="GO:0046872">
    <property type="term" value="F:metal ion binding"/>
    <property type="evidence" value="ECO:0007669"/>
    <property type="project" value="UniProtKB-KW"/>
</dbReference>
<dbReference type="EMBL" id="AWSQ01000001">
    <property type="protein sequence ID" value="KFX71244.1"/>
    <property type="molecule type" value="Genomic_DNA"/>
</dbReference>
<dbReference type="eggNOG" id="COG1905">
    <property type="taxonomic scope" value="Bacteria"/>
</dbReference>
<accession>A0A0A1YQR0</accession>
<evidence type="ECO:0000256" key="9">
    <source>
        <dbReference type="ARBA" id="ARBA00034078"/>
    </source>
</evidence>
<dbReference type="STRING" id="1395571.TMS3_0104755"/>
<evidence type="ECO:0000256" key="8">
    <source>
        <dbReference type="ARBA" id="ARBA00032788"/>
    </source>
</evidence>
<dbReference type="RefSeq" id="WP_025164082.1">
    <property type="nucleotide sequence ID" value="NZ_AWSQ01000001.1"/>
</dbReference>
<evidence type="ECO:0000256" key="10">
    <source>
        <dbReference type="PIRSR" id="PIRSR000216-1"/>
    </source>
</evidence>
<dbReference type="InterPro" id="IPR036249">
    <property type="entry name" value="Thioredoxin-like_sf"/>
</dbReference>
<dbReference type="CDD" id="cd03081">
    <property type="entry name" value="TRX_Fd_NuoE_FDH_gamma"/>
    <property type="match status" value="1"/>
</dbReference>
<evidence type="ECO:0000256" key="3">
    <source>
        <dbReference type="ARBA" id="ARBA00022714"/>
    </source>
</evidence>
<keyword evidence="3 10" id="KW-0001">2Fe-2S</keyword>
<keyword evidence="12" id="KW-1185">Reference proteome</keyword>
<evidence type="ECO:0000256" key="2">
    <source>
        <dbReference type="ARBA" id="ARBA00019898"/>
    </source>
</evidence>
<evidence type="ECO:0000313" key="11">
    <source>
        <dbReference type="EMBL" id="KFX71244.1"/>
    </source>
</evidence>
<dbReference type="NCBIfam" id="NF004638">
    <property type="entry name" value="PRK05988.1"/>
    <property type="match status" value="1"/>
</dbReference>
<evidence type="ECO:0000256" key="6">
    <source>
        <dbReference type="ARBA" id="ARBA00023014"/>
    </source>
</evidence>
<dbReference type="InterPro" id="IPR002023">
    <property type="entry name" value="NuoE-like"/>
</dbReference>